<dbReference type="Proteomes" id="UP000253664">
    <property type="component" value="Unassembled WGS sequence"/>
</dbReference>
<feature type="compositionally biased region" description="Pro residues" evidence="1">
    <location>
        <begin position="62"/>
        <end position="71"/>
    </location>
</feature>
<evidence type="ECO:0000256" key="1">
    <source>
        <dbReference type="SAM" id="MobiDB-lite"/>
    </source>
</evidence>
<name>A0A367L479_9HYPO</name>
<protein>
    <submittedName>
        <fullName evidence="2">Uncharacterized protein</fullName>
    </submittedName>
</protein>
<accession>A0A367L479</accession>
<dbReference type="OrthoDB" id="529367at2759"/>
<reference evidence="2 3" key="1">
    <citation type="journal article" date="2015" name="BMC Genomics">
        <title>Insights from the genome of Ophiocordyceps polyrhachis-furcata to pathogenicity and host specificity in insect fungi.</title>
        <authorList>
            <person name="Wichadakul D."/>
            <person name="Kobmoo N."/>
            <person name="Ingsriswang S."/>
            <person name="Tangphatsornruang S."/>
            <person name="Chantasingh D."/>
            <person name="Luangsa-ard J.J."/>
            <person name="Eurwilaichitr L."/>
        </authorList>
    </citation>
    <scope>NUCLEOTIDE SEQUENCE [LARGE SCALE GENOMIC DNA]</scope>
    <source>
        <strain evidence="2 3">BCC 54312</strain>
    </source>
</reference>
<comment type="caution">
    <text evidence="2">The sequence shown here is derived from an EMBL/GenBank/DDBJ whole genome shotgun (WGS) entry which is preliminary data.</text>
</comment>
<organism evidence="2 3">
    <name type="scientific">Ophiocordyceps polyrhachis-furcata BCC 54312</name>
    <dbReference type="NCBI Taxonomy" id="1330021"/>
    <lineage>
        <taxon>Eukaryota</taxon>
        <taxon>Fungi</taxon>
        <taxon>Dikarya</taxon>
        <taxon>Ascomycota</taxon>
        <taxon>Pezizomycotina</taxon>
        <taxon>Sordariomycetes</taxon>
        <taxon>Hypocreomycetidae</taxon>
        <taxon>Hypocreales</taxon>
        <taxon>Ophiocordycipitaceae</taxon>
        <taxon>Ophiocordyceps</taxon>
    </lineage>
</organism>
<proteinExistence type="predicted"/>
<feature type="region of interest" description="Disordered" evidence="1">
    <location>
        <begin position="50"/>
        <end position="71"/>
    </location>
</feature>
<gene>
    <name evidence="2" type="ORF">L249_1396</name>
</gene>
<dbReference type="EMBL" id="LKCN02000016">
    <property type="protein sequence ID" value="RCI09227.1"/>
    <property type="molecule type" value="Genomic_DNA"/>
</dbReference>
<sequence>MDYAMFGIYFWCAEMIALYHLMLSHSHRVLTTGTVTGILLSNPVLKTSRWRESQGSPVVPNTMPPTGPSDS</sequence>
<evidence type="ECO:0000313" key="3">
    <source>
        <dbReference type="Proteomes" id="UP000253664"/>
    </source>
</evidence>
<dbReference type="AlphaFoldDB" id="A0A367L479"/>
<keyword evidence="3" id="KW-1185">Reference proteome</keyword>
<evidence type="ECO:0000313" key="2">
    <source>
        <dbReference type="EMBL" id="RCI09227.1"/>
    </source>
</evidence>